<proteinExistence type="inferred from homology"/>
<dbReference type="EC" id="1.6.5.-" evidence="6"/>
<dbReference type="Pfam" id="PF02525">
    <property type="entry name" value="Flavodoxin_2"/>
    <property type="match status" value="1"/>
</dbReference>
<dbReference type="PANTHER" id="PTHR43741">
    <property type="entry name" value="FMN-DEPENDENT NADH-AZOREDUCTASE 1"/>
    <property type="match status" value="1"/>
</dbReference>
<organism evidence="8 9">
    <name type="scientific">Fibrella aquatilis</name>
    <dbReference type="NCBI Taxonomy" id="2817059"/>
    <lineage>
        <taxon>Bacteria</taxon>
        <taxon>Pseudomonadati</taxon>
        <taxon>Bacteroidota</taxon>
        <taxon>Cytophagia</taxon>
        <taxon>Cytophagales</taxon>
        <taxon>Spirosomataceae</taxon>
        <taxon>Fibrella</taxon>
    </lineage>
</organism>
<dbReference type="InterPro" id="IPR003680">
    <property type="entry name" value="Flavodoxin_fold"/>
</dbReference>
<comment type="similarity">
    <text evidence="6">Belongs to the azoreductase type 1 family.</text>
</comment>
<evidence type="ECO:0000259" key="7">
    <source>
        <dbReference type="Pfam" id="PF02525"/>
    </source>
</evidence>
<dbReference type="Gene3D" id="3.40.50.360">
    <property type="match status" value="1"/>
</dbReference>
<dbReference type="EC" id="1.7.1.17" evidence="6"/>
<evidence type="ECO:0000256" key="4">
    <source>
        <dbReference type="ARBA" id="ARBA00023027"/>
    </source>
</evidence>
<evidence type="ECO:0000256" key="6">
    <source>
        <dbReference type="HAMAP-Rule" id="MF_01216"/>
    </source>
</evidence>
<evidence type="ECO:0000313" key="9">
    <source>
        <dbReference type="Proteomes" id="UP000664795"/>
    </source>
</evidence>
<dbReference type="SUPFAM" id="SSF52218">
    <property type="entry name" value="Flavoproteins"/>
    <property type="match status" value="1"/>
</dbReference>
<dbReference type="AlphaFoldDB" id="A0A939G465"/>
<accession>A0A939G465</accession>
<comment type="catalytic activity">
    <reaction evidence="6">
        <text>2 a quinone + NADH + H(+) = 2 a 1,4-benzosemiquinone + NAD(+)</text>
        <dbReference type="Rhea" id="RHEA:65952"/>
        <dbReference type="ChEBI" id="CHEBI:15378"/>
        <dbReference type="ChEBI" id="CHEBI:57540"/>
        <dbReference type="ChEBI" id="CHEBI:57945"/>
        <dbReference type="ChEBI" id="CHEBI:132124"/>
        <dbReference type="ChEBI" id="CHEBI:134225"/>
    </reaction>
</comment>
<feature type="binding site" evidence="6">
    <location>
        <begin position="15"/>
        <end position="17"/>
    </location>
    <ligand>
        <name>FMN</name>
        <dbReference type="ChEBI" id="CHEBI:58210"/>
    </ligand>
</feature>
<dbReference type="InterPro" id="IPR050104">
    <property type="entry name" value="FMN-dep_NADH:Q_OxRdtase_AzoR1"/>
</dbReference>
<evidence type="ECO:0000256" key="5">
    <source>
        <dbReference type="ARBA" id="ARBA00048542"/>
    </source>
</evidence>
<feature type="domain" description="Flavodoxin-like fold" evidence="7">
    <location>
        <begin position="1"/>
        <end position="196"/>
    </location>
</feature>
<gene>
    <name evidence="6" type="primary">azoR</name>
    <name evidence="8" type="ORF">J2I48_12185</name>
</gene>
<comment type="cofactor">
    <cofactor evidence="6">
        <name>FMN</name>
        <dbReference type="ChEBI" id="CHEBI:58210"/>
    </cofactor>
    <text evidence="6">Binds 1 FMN per subunit.</text>
</comment>
<comment type="caution">
    <text evidence="6">Lacks conserved residue(s) required for the propagation of feature annotation.</text>
</comment>
<sequence length="205" mass="21751">MNILHLISSPRKGASASIQLGNAVVNQLQAANPGSTVTVHDLTNKPFPHLEEVHLQSFFTPAENHSPEQQEAIRHSDQAIAELKAADAIVIGIPVYNFGVSSTLKAWIDHIARAGVTFRYTANGPVGLIEPGKKVYLVIASGGIYSEGPGAAIDFVVPYLKTSLGMLGLTDVIVFRVEGTSIPELKETAMKKAIASISIEPAMAA</sequence>
<dbReference type="GO" id="GO:0016655">
    <property type="term" value="F:oxidoreductase activity, acting on NAD(P)H, quinone or similar compound as acceptor"/>
    <property type="evidence" value="ECO:0007669"/>
    <property type="project" value="InterPro"/>
</dbReference>
<comment type="catalytic activity">
    <reaction evidence="5">
        <text>N,N-dimethyl-1,4-phenylenediamine + anthranilate + 2 NAD(+) = 2-(4-dimethylaminophenyl)diazenylbenzoate + 2 NADH + 2 H(+)</text>
        <dbReference type="Rhea" id="RHEA:55872"/>
        <dbReference type="ChEBI" id="CHEBI:15378"/>
        <dbReference type="ChEBI" id="CHEBI:15783"/>
        <dbReference type="ChEBI" id="CHEBI:16567"/>
        <dbReference type="ChEBI" id="CHEBI:57540"/>
        <dbReference type="ChEBI" id="CHEBI:57945"/>
        <dbReference type="ChEBI" id="CHEBI:71579"/>
        <dbReference type="EC" id="1.7.1.17"/>
    </reaction>
    <physiologicalReaction direction="right-to-left" evidence="5">
        <dbReference type="Rhea" id="RHEA:55874"/>
    </physiologicalReaction>
</comment>
<dbReference type="InterPro" id="IPR029039">
    <property type="entry name" value="Flavoprotein-like_sf"/>
</dbReference>
<evidence type="ECO:0000256" key="3">
    <source>
        <dbReference type="ARBA" id="ARBA00023002"/>
    </source>
</evidence>
<dbReference type="InterPro" id="IPR023048">
    <property type="entry name" value="NADH:quinone_OxRdtase_FMN_depd"/>
</dbReference>
<evidence type="ECO:0000256" key="2">
    <source>
        <dbReference type="ARBA" id="ARBA00022643"/>
    </source>
</evidence>
<dbReference type="GO" id="GO:0016652">
    <property type="term" value="F:oxidoreductase activity, acting on NAD(P)H as acceptor"/>
    <property type="evidence" value="ECO:0007669"/>
    <property type="project" value="UniProtKB-UniRule"/>
</dbReference>
<dbReference type="EMBL" id="JAFMYU010000008">
    <property type="protein sequence ID" value="MBO0931759.1"/>
    <property type="molecule type" value="Genomic_DNA"/>
</dbReference>
<keyword evidence="2 6" id="KW-0288">FMN</keyword>
<keyword evidence="9" id="KW-1185">Reference proteome</keyword>
<reference evidence="8 9" key="1">
    <citation type="submission" date="2021-03" db="EMBL/GenBank/DDBJ databases">
        <title>Fibrella sp. HMF5036 genome sequencing and assembly.</title>
        <authorList>
            <person name="Kang H."/>
            <person name="Kim H."/>
            <person name="Bae S."/>
            <person name="Joh K."/>
        </authorList>
    </citation>
    <scope>NUCLEOTIDE SEQUENCE [LARGE SCALE GENOMIC DNA]</scope>
    <source>
        <strain evidence="8 9">HMF5036</strain>
    </source>
</reference>
<dbReference type="Proteomes" id="UP000664795">
    <property type="component" value="Unassembled WGS sequence"/>
</dbReference>
<protein>
    <recommendedName>
        <fullName evidence="6">FMN dependent NADH:quinone oxidoreductase</fullName>
        <ecNumber evidence="6">1.6.5.-</ecNumber>
    </recommendedName>
    <alternativeName>
        <fullName evidence="6">Azo-dye reductase</fullName>
    </alternativeName>
    <alternativeName>
        <fullName evidence="6">FMN-dependent NADH-azo compound oxidoreductase</fullName>
    </alternativeName>
    <alternativeName>
        <fullName evidence="6">FMN-dependent NADH-azoreductase</fullName>
        <ecNumber evidence="6">1.7.1.17</ecNumber>
    </alternativeName>
</protein>
<dbReference type="GO" id="GO:0010181">
    <property type="term" value="F:FMN binding"/>
    <property type="evidence" value="ECO:0007669"/>
    <property type="project" value="UniProtKB-UniRule"/>
</dbReference>
<evidence type="ECO:0000256" key="1">
    <source>
        <dbReference type="ARBA" id="ARBA00022630"/>
    </source>
</evidence>
<comment type="function">
    <text evidence="6">Also exhibits azoreductase activity. Catalyzes the reductive cleavage of the azo bond in aromatic azo compounds to the corresponding amines.</text>
</comment>
<keyword evidence="1 6" id="KW-0285">Flavoprotein</keyword>
<dbReference type="RefSeq" id="WP_207335723.1">
    <property type="nucleotide sequence ID" value="NZ_JAFMYU010000008.1"/>
</dbReference>
<keyword evidence="3 6" id="KW-0560">Oxidoreductase</keyword>
<comment type="function">
    <text evidence="6">Quinone reductase that provides resistance to thiol-specific stress caused by electrophilic quinones.</text>
</comment>
<dbReference type="HAMAP" id="MF_01216">
    <property type="entry name" value="Azoreductase_type1"/>
    <property type="match status" value="1"/>
</dbReference>
<dbReference type="GO" id="GO:0009055">
    <property type="term" value="F:electron transfer activity"/>
    <property type="evidence" value="ECO:0007669"/>
    <property type="project" value="UniProtKB-UniRule"/>
</dbReference>
<name>A0A939G465_9BACT</name>
<feature type="binding site" evidence="6">
    <location>
        <position position="9"/>
    </location>
    <ligand>
        <name>FMN</name>
        <dbReference type="ChEBI" id="CHEBI:58210"/>
    </ligand>
</feature>
<evidence type="ECO:0000313" key="8">
    <source>
        <dbReference type="EMBL" id="MBO0931759.1"/>
    </source>
</evidence>
<keyword evidence="4 6" id="KW-0520">NAD</keyword>
<comment type="caution">
    <text evidence="8">The sequence shown here is derived from an EMBL/GenBank/DDBJ whole genome shotgun (WGS) entry which is preliminary data.</text>
</comment>
<comment type="subunit">
    <text evidence="6">Homodimer.</text>
</comment>
<dbReference type="PANTHER" id="PTHR43741:SF4">
    <property type="entry name" value="FMN-DEPENDENT NADH:QUINONE OXIDOREDUCTASE"/>
    <property type="match status" value="1"/>
</dbReference>